<dbReference type="AlphaFoldDB" id="A0A841H2P6"/>
<comment type="caution">
    <text evidence="2">The sequence shown here is derived from an EMBL/GenBank/DDBJ whole genome shotgun (WGS) entry which is preliminary data.</text>
</comment>
<protein>
    <submittedName>
        <fullName evidence="2">Uncharacterized protein</fullName>
    </submittedName>
</protein>
<feature type="compositionally biased region" description="Basic and acidic residues" evidence="1">
    <location>
        <begin position="51"/>
        <end position="63"/>
    </location>
</feature>
<gene>
    <name evidence="2" type="ORF">HNQ61_003790</name>
</gene>
<organism evidence="2 3">
    <name type="scientific">Longimicrobium terrae</name>
    <dbReference type="NCBI Taxonomy" id="1639882"/>
    <lineage>
        <taxon>Bacteria</taxon>
        <taxon>Pseudomonadati</taxon>
        <taxon>Gemmatimonadota</taxon>
        <taxon>Longimicrobiia</taxon>
        <taxon>Longimicrobiales</taxon>
        <taxon>Longimicrobiaceae</taxon>
        <taxon>Longimicrobium</taxon>
    </lineage>
</organism>
<sequence>MSGKSMEGSPEQKRQAARDAREEGKSASEIGASTGSSQQRQEASGNMSHQQRVDLEREGKQDQLSENTPAVRPGSRDSDTPDQEKYPRL</sequence>
<dbReference type="EMBL" id="JACHIA010000012">
    <property type="protein sequence ID" value="MBB6072129.1"/>
    <property type="molecule type" value="Genomic_DNA"/>
</dbReference>
<keyword evidence="3" id="KW-1185">Reference proteome</keyword>
<feature type="compositionally biased region" description="Polar residues" evidence="1">
    <location>
        <begin position="31"/>
        <end position="50"/>
    </location>
</feature>
<reference evidence="2 3" key="1">
    <citation type="submission" date="2020-08" db="EMBL/GenBank/DDBJ databases">
        <title>Genomic Encyclopedia of Type Strains, Phase IV (KMG-IV): sequencing the most valuable type-strain genomes for metagenomic binning, comparative biology and taxonomic classification.</title>
        <authorList>
            <person name="Goeker M."/>
        </authorList>
    </citation>
    <scope>NUCLEOTIDE SEQUENCE [LARGE SCALE GENOMIC DNA]</scope>
    <source>
        <strain evidence="2 3">DSM 29007</strain>
    </source>
</reference>
<feature type="region of interest" description="Disordered" evidence="1">
    <location>
        <begin position="1"/>
        <end position="89"/>
    </location>
</feature>
<feature type="compositionally biased region" description="Basic and acidic residues" evidence="1">
    <location>
        <begin position="74"/>
        <end position="89"/>
    </location>
</feature>
<evidence type="ECO:0000313" key="2">
    <source>
        <dbReference type="EMBL" id="MBB6072129.1"/>
    </source>
</evidence>
<proteinExistence type="predicted"/>
<dbReference type="Proteomes" id="UP000582837">
    <property type="component" value="Unassembled WGS sequence"/>
</dbReference>
<dbReference type="RefSeq" id="WP_170034727.1">
    <property type="nucleotide sequence ID" value="NZ_JABDTL010000001.1"/>
</dbReference>
<evidence type="ECO:0000313" key="3">
    <source>
        <dbReference type="Proteomes" id="UP000582837"/>
    </source>
</evidence>
<name>A0A841H2P6_9BACT</name>
<feature type="compositionally biased region" description="Basic and acidic residues" evidence="1">
    <location>
        <begin position="10"/>
        <end position="26"/>
    </location>
</feature>
<accession>A0A841H2P6</accession>
<evidence type="ECO:0000256" key="1">
    <source>
        <dbReference type="SAM" id="MobiDB-lite"/>
    </source>
</evidence>